<dbReference type="Gene3D" id="3.30.2400.10">
    <property type="entry name" value="Major capsid protein gp5"/>
    <property type="match status" value="1"/>
</dbReference>
<dbReference type="Pfam" id="PF05065">
    <property type="entry name" value="Phage_capsid"/>
    <property type="match status" value="1"/>
</dbReference>
<dbReference type="Proteomes" id="UP000184097">
    <property type="component" value="Unassembled WGS sequence"/>
</dbReference>
<dbReference type="RefSeq" id="WP_072703781.1">
    <property type="nucleotide sequence ID" value="NZ_FRDH01000008.1"/>
</dbReference>
<organism evidence="2 3">
    <name type="scientific">Butyrivibrio hungatei DSM 14810</name>
    <dbReference type="NCBI Taxonomy" id="1121132"/>
    <lineage>
        <taxon>Bacteria</taxon>
        <taxon>Bacillati</taxon>
        <taxon>Bacillota</taxon>
        <taxon>Clostridia</taxon>
        <taxon>Lachnospirales</taxon>
        <taxon>Lachnospiraceae</taxon>
        <taxon>Butyrivibrio</taxon>
    </lineage>
</organism>
<evidence type="ECO:0000259" key="1">
    <source>
        <dbReference type="Pfam" id="PF05065"/>
    </source>
</evidence>
<sequence>MAANVTVYDPTLVTDLISKVKGKSSLALLGQQTPVEFTGNKEFTFTMDSDVDIVAENGAKSHGGVTIDPITIIPVKFEYGARISDEFMIASDEKKVDILTAFNEGFAKKLASGLDMAAMHGINPRSKVLSDLVKANSFDIKVTNTVTYLGNSSTADANLEAAIALVEGGEGDVTGMAISPTVRAALAAMTKQNGEKLYPDFAFGGQPASLGTQALSINKTVQTAVKATAAATAAIVDHAIVGDFANMFKWGFGKDITVEVIEYGDPDNSGSDLKGHNQVYLRGEAYLGWAIFDAASFARVIV</sequence>
<proteinExistence type="predicted"/>
<dbReference type="InterPro" id="IPR054612">
    <property type="entry name" value="Phage_capsid-like_C"/>
</dbReference>
<gene>
    <name evidence="2" type="ORF">SAMN02745247_02092</name>
</gene>
<reference evidence="2 3" key="1">
    <citation type="submission" date="2016-12" db="EMBL/GenBank/DDBJ databases">
        <authorList>
            <person name="Song W.-J."/>
            <person name="Kurnit D.M."/>
        </authorList>
    </citation>
    <scope>NUCLEOTIDE SEQUENCE [LARGE SCALE GENOMIC DNA]</scope>
    <source>
        <strain evidence="2 3">DSM 14810</strain>
    </source>
</reference>
<feature type="domain" description="Phage capsid-like C-terminal" evidence="1">
    <location>
        <begin position="9"/>
        <end position="298"/>
    </location>
</feature>
<dbReference type="EMBL" id="FRDH01000008">
    <property type="protein sequence ID" value="SHN59702.1"/>
    <property type="molecule type" value="Genomic_DNA"/>
</dbReference>
<name>A0A1M7SMK5_9FIRM</name>
<dbReference type="SUPFAM" id="SSF56563">
    <property type="entry name" value="Major capsid protein gp5"/>
    <property type="match status" value="1"/>
</dbReference>
<accession>A0A1M7SMK5</accession>
<protein>
    <submittedName>
        <fullName evidence="2">Phage capsid family protein</fullName>
    </submittedName>
</protein>
<evidence type="ECO:0000313" key="2">
    <source>
        <dbReference type="EMBL" id="SHN59702.1"/>
    </source>
</evidence>
<dbReference type="AlphaFoldDB" id="A0A1M7SMK5"/>
<evidence type="ECO:0000313" key="3">
    <source>
        <dbReference type="Proteomes" id="UP000184097"/>
    </source>
</evidence>
<dbReference type="Gene3D" id="3.30.2320.10">
    <property type="entry name" value="hypothetical protein PF0899 domain"/>
    <property type="match status" value="1"/>
</dbReference>